<keyword evidence="3" id="KW-1185">Reference proteome</keyword>
<gene>
    <name evidence="2" type="ORF">P8627_09330</name>
</gene>
<evidence type="ECO:0000256" key="1">
    <source>
        <dbReference type="SAM" id="Phobius"/>
    </source>
</evidence>
<dbReference type="RefSeq" id="WP_279963829.1">
    <property type="nucleotide sequence ID" value="NZ_CP122537.1"/>
</dbReference>
<organism evidence="2 3">
    <name type="scientific">Jannaschia ovalis</name>
    <dbReference type="NCBI Taxonomy" id="3038773"/>
    <lineage>
        <taxon>Bacteria</taxon>
        <taxon>Pseudomonadati</taxon>
        <taxon>Pseudomonadota</taxon>
        <taxon>Alphaproteobacteria</taxon>
        <taxon>Rhodobacterales</taxon>
        <taxon>Roseobacteraceae</taxon>
        <taxon>Jannaschia</taxon>
    </lineage>
</organism>
<dbReference type="Proteomes" id="UP001243420">
    <property type="component" value="Chromosome"/>
</dbReference>
<name>A0ABY8LB37_9RHOB</name>
<dbReference type="Pfam" id="PF14023">
    <property type="entry name" value="Bestrophin-like"/>
    <property type="match status" value="1"/>
</dbReference>
<reference evidence="2 3" key="1">
    <citation type="submission" date="2023-04" db="EMBL/GenBank/DDBJ databases">
        <title>Jannaschia ovalis sp. nov., a marine bacterium isolated from sea tidal flat.</title>
        <authorList>
            <person name="Kwon D.Y."/>
            <person name="Kim J.-J."/>
        </authorList>
    </citation>
    <scope>NUCLEOTIDE SEQUENCE [LARGE SCALE GENOMIC DNA]</scope>
    <source>
        <strain evidence="2 3">GRR-S6-38</strain>
    </source>
</reference>
<proteinExistence type="predicted"/>
<feature type="transmembrane region" description="Helical" evidence="1">
    <location>
        <begin position="216"/>
        <end position="236"/>
    </location>
</feature>
<evidence type="ECO:0000313" key="3">
    <source>
        <dbReference type="Proteomes" id="UP001243420"/>
    </source>
</evidence>
<dbReference type="EMBL" id="CP122537">
    <property type="protein sequence ID" value="WGH77255.1"/>
    <property type="molecule type" value="Genomic_DNA"/>
</dbReference>
<evidence type="ECO:0000313" key="2">
    <source>
        <dbReference type="EMBL" id="WGH77255.1"/>
    </source>
</evidence>
<evidence type="ECO:0008006" key="4">
    <source>
        <dbReference type="Google" id="ProtNLM"/>
    </source>
</evidence>
<feature type="transmembrane region" description="Helical" evidence="1">
    <location>
        <begin position="6"/>
        <end position="29"/>
    </location>
</feature>
<keyword evidence="1" id="KW-1133">Transmembrane helix</keyword>
<dbReference type="InterPro" id="IPR025333">
    <property type="entry name" value="DUF4239"/>
</dbReference>
<accession>A0ABY8LB37</accession>
<sequence>MTADLLPTLALAAGFVAAAVALVLATYSVTRRFGARGLSGDGAGEARDLSGSVMFRISALHGLILALVFAQLLGDYREIQGELVVEASAVADLYNDFARHGGAGTAARQALMVDYARTVAEVEWPALGEGYAPGGRGWAVWGAAYEAVLDLPAATPREVALRVHMLEAAHRIAEMRDRRAVHGLHGLAGLFWIAAVAGTVLIAATWFTFPPRRRNLMLMACFGAFTGLILFFIHAFSNPFAAPGALQPVAMERFLAAVAG</sequence>
<keyword evidence="1" id="KW-0812">Transmembrane</keyword>
<keyword evidence="1" id="KW-0472">Membrane</keyword>
<protein>
    <recommendedName>
        <fullName evidence="4">DUF4239 domain-containing protein</fullName>
    </recommendedName>
</protein>
<feature type="transmembrane region" description="Helical" evidence="1">
    <location>
        <begin position="189"/>
        <end position="209"/>
    </location>
</feature>